<evidence type="ECO:0000256" key="1">
    <source>
        <dbReference type="SAM" id="MobiDB-lite"/>
    </source>
</evidence>
<reference evidence="2" key="1">
    <citation type="journal article" date="2023" name="Science">
        <title>Genome structures resolve the early diversification of teleost fishes.</title>
        <authorList>
            <person name="Parey E."/>
            <person name="Louis A."/>
            <person name="Montfort J."/>
            <person name="Bouchez O."/>
            <person name="Roques C."/>
            <person name="Iampietro C."/>
            <person name="Lluch J."/>
            <person name="Castinel A."/>
            <person name="Donnadieu C."/>
            <person name="Desvignes T."/>
            <person name="Floi Bucao C."/>
            <person name="Jouanno E."/>
            <person name="Wen M."/>
            <person name="Mejri S."/>
            <person name="Dirks R."/>
            <person name="Jansen H."/>
            <person name="Henkel C."/>
            <person name="Chen W.J."/>
            <person name="Zahm M."/>
            <person name="Cabau C."/>
            <person name="Klopp C."/>
            <person name="Thompson A.W."/>
            <person name="Robinson-Rechavi M."/>
            <person name="Braasch I."/>
            <person name="Lecointre G."/>
            <person name="Bobe J."/>
            <person name="Postlethwait J.H."/>
            <person name="Berthelot C."/>
            <person name="Roest Crollius H."/>
            <person name="Guiguen Y."/>
        </authorList>
    </citation>
    <scope>NUCLEOTIDE SEQUENCE</scope>
    <source>
        <strain evidence="2">NC1722</strain>
    </source>
</reference>
<evidence type="ECO:0000313" key="2">
    <source>
        <dbReference type="EMBL" id="KAJ8401210.1"/>
    </source>
</evidence>
<gene>
    <name evidence="2" type="ORF">AAFF_G00387920</name>
</gene>
<feature type="region of interest" description="Disordered" evidence="1">
    <location>
        <begin position="22"/>
        <end position="41"/>
    </location>
</feature>
<feature type="compositionally biased region" description="Polar residues" evidence="1">
    <location>
        <begin position="22"/>
        <end position="38"/>
    </location>
</feature>
<sequence>MPGAFLFKRSMDAETLNQASVTVRQSEITGPEYGSSSTRARRVQPICANDTTAAPTATANTGAWGSCHHSDHGIAGSRFSVGFCIRTATGEATGTKP</sequence>
<protein>
    <submittedName>
        <fullName evidence="2">Uncharacterized protein</fullName>
    </submittedName>
</protein>
<organism evidence="2 3">
    <name type="scientific">Aldrovandia affinis</name>
    <dbReference type="NCBI Taxonomy" id="143900"/>
    <lineage>
        <taxon>Eukaryota</taxon>
        <taxon>Metazoa</taxon>
        <taxon>Chordata</taxon>
        <taxon>Craniata</taxon>
        <taxon>Vertebrata</taxon>
        <taxon>Euteleostomi</taxon>
        <taxon>Actinopterygii</taxon>
        <taxon>Neopterygii</taxon>
        <taxon>Teleostei</taxon>
        <taxon>Notacanthiformes</taxon>
        <taxon>Halosauridae</taxon>
        <taxon>Aldrovandia</taxon>
    </lineage>
</organism>
<dbReference type="AlphaFoldDB" id="A0AAD7SEP6"/>
<name>A0AAD7SEP6_9TELE</name>
<dbReference type="Proteomes" id="UP001221898">
    <property type="component" value="Unassembled WGS sequence"/>
</dbReference>
<comment type="caution">
    <text evidence="2">The sequence shown here is derived from an EMBL/GenBank/DDBJ whole genome shotgun (WGS) entry which is preliminary data.</text>
</comment>
<evidence type="ECO:0000313" key="3">
    <source>
        <dbReference type="Proteomes" id="UP001221898"/>
    </source>
</evidence>
<accession>A0AAD7SEP6</accession>
<dbReference type="EMBL" id="JAINUG010000072">
    <property type="protein sequence ID" value="KAJ8401210.1"/>
    <property type="molecule type" value="Genomic_DNA"/>
</dbReference>
<proteinExistence type="predicted"/>
<keyword evidence="3" id="KW-1185">Reference proteome</keyword>